<gene>
    <name evidence="2" type="ORF">H8B09_25630</name>
</gene>
<proteinExistence type="predicted"/>
<protein>
    <submittedName>
        <fullName evidence="2">GNAT family N-acetyltransferase</fullName>
    </submittedName>
</protein>
<organism evidence="2 3">
    <name type="scientific">Paenibacillus terricola</name>
    <dbReference type="NCBI Taxonomy" id="2763503"/>
    <lineage>
        <taxon>Bacteria</taxon>
        <taxon>Bacillati</taxon>
        <taxon>Bacillota</taxon>
        <taxon>Bacilli</taxon>
        <taxon>Bacillales</taxon>
        <taxon>Paenibacillaceae</taxon>
        <taxon>Paenibacillus</taxon>
    </lineage>
</organism>
<dbReference type="CDD" id="cd04301">
    <property type="entry name" value="NAT_SF"/>
    <property type="match status" value="1"/>
</dbReference>
<dbReference type="Pfam" id="PF00583">
    <property type="entry name" value="Acetyltransf_1"/>
    <property type="match status" value="1"/>
</dbReference>
<accession>A0ABR8N1V5</accession>
<sequence length="158" mass="18064">MTNIEFRKITWDNFIQCIELQVTDEQRQFISSNQHALAEAYVAQDEGQVIIAFAIYKEETLVGFISMYYDDGSGNFEYSSYGIFKMMIDKRYQGLGYGREAVAKAIEYFRTFPRGAAKVAELTYKPDNIAAKRIYDSLGFVQTGKMLECGEVHAELVL</sequence>
<reference evidence="2 3" key="1">
    <citation type="submission" date="2020-09" db="EMBL/GenBank/DDBJ databases">
        <title>Paenibacillus sp. strain PR3 16S rRNA gene Genome sequencing and assembly.</title>
        <authorList>
            <person name="Kim J."/>
        </authorList>
    </citation>
    <scope>NUCLEOTIDE SEQUENCE [LARGE SCALE GENOMIC DNA]</scope>
    <source>
        <strain evidence="2 3">PR3</strain>
    </source>
</reference>
<keyword evidence="3" id="KW-1185">Reference proteome</keyword>
<dbReference type="PANTHER" id="PTHR43617">
    <property type="entry name" value="L-AMINO ACID N-ACETYLTRANSFERASE"/>
    <property type="match status" value="1"/>
</dbReference>
<name>A0ABR8N1V5_9BACL</name>
<feature type="domain" description="N-acetyltransferase" evidence="1">
    <location>
        <begin position="4"/>
        <end position="158"/>
    </location>
</feature>
<dbReference type="InterPro" id="IPR016181">
    <property type="entry name" value="Acyl_CoA_acyltransferase"/>
</dbReference>
<dbReference type="PROSITE" id="PS51186">
    <property type="entry name" value="GNAT"/>
    <property type="match status" value="1"/>
</dbReference>
<dbReference type="SUPFAM" id="SSF55729">
    <property type="entry name" value="Acyl-CoA N-acyltransferases (Nat)"/>
    <property type="match status" value="1"/>
</dbReference>
<evidence type="ECO:0000313" key="2">
    <source>
        <dbReference type="EMBL" id="MBD3922163.1"/>
    </source>
</evidence>
<dbReference type="RefSeq" id="WP_191206470.1">
    <property type="nucleotide sequence ID" value="NZ_JACXZA010000008.1"/>
</dbReference>
<evidence type="ECO:0000259" key="1">
    <source>
        <dbReference type="PROSITE" id="PS51186"/>
    </source>
</evidence>
<dbReference type="Gene3D" id="3.40.630.30">
    <property type="match status" value="1"/>
</dbReference>
<dbReference type="InterPro" id="IPR050276">
    <property type="entry name" value="MshD_Acetyltransferase"/>
</dbReference>
<comment type="caution">
    <text evidence="2">The sequence shown here is derived from an EMBL/GenBank/DDBJ whole genome shotgun (WGS) entry which is preliminary data.</text>
</comment>
<evidence type="ECO:0000313" key="3">
    <source>
        <dbReference type="Proteomes" id="UP000609346"/>
    </source>
</evidence>
<dbReference type="Proteomes" id="UP000609346">
    <property type="component" value="Unassembled WGS sequence"/>
</dbReference>
<dbReference type="InterPro" id="IPR000182">
    <property type="entry name" value="GNAT_dom"/>
</dbReference>
<dbReference type="PANTHER" id="PTHR43617:SF34">
    <property type="entry name" value="PUTATIVE-RELATED"/>
    <property type="match status" value="1"/>
</dbReference>
<dbReference type="EMBL" id="JACXZA010000008">
    <property type="protein sequence ID" value="MBD3922163.1"/>
    <property type="molecule type" value="Genomic_DNA"/>
</dbReference>